<evidence type="ECO:0000313" key="2">
    <source>
        <dbReference type="Proteomes" id="UP000316476"/>
    </source>
</evidence>
<proteinExistence type="predicted"/>
<dbReference type="AlphaFoldDB" id="A0A5C6FUC9"/>
<accession>A0A5C6FUC9</accession>
<comment type="caution">
    <text evidence="1">The sequence shown here is derived from an EMBL/GenBank/DDBJ whole genome shotgun (WGS) entry which is preliminary data.</text>
</comment>
<organism evidence="1 2">
    <name type="scientific">Crateriforma conspicua</name>
    <dbReference type="NCBI Taxonomy" id="2527996"/>
    <lineage>
        <taxon>Bacteria</taxon>
        <taxon>Pseudomonadati</taxon>
        <taxon>Planctomycetota</taxon>
        <taxon>Planctomycetia</taxon>
        <taxon>Planctomycetales</taxon>
        <taxon>Planctomycetaceae</taxon>
        <taxon>Crateriforma</taxon>
    </lineage>
</organism>
<reference evidence="1 2" key="1">
    <citation type="submission" date="2019-02" db="EMBL/GenBank/DDBJ databases">
        <title>Deep-cultivation of Planctomycetes and their phenomic and genomic characterization uncovers novel biology.</title>
        <authorList>
            <person name="Wiegand S."/>
            <person name="Jogler M."/>
            <person name="Boedeker C."/>
            <person name="Pinto D."/>
            <person name="Vollmers J."/>
            <person name="Rivas-Marin E."/>
            <person name="Kohn T."/>
            <person name="Peeters S.H."/>
            <person name="Heuer A."/>
            <person name="Rast P."/>
            <person name="Oberbeckmann S."/>
            <person name="Bunk B."/>
            <person name="Jeske O."/>
            <person name="Meyerdierks A."/>
            <person name="Storesund J.E."/>
            <person name="Kallscheuer N."/>
            <person name="Luecker S."/>
            <person name="Lage O.M."/>
            <person name="Pohl T."/>
            <person name="Merkel B.J."/>
            <person name="Hornburger P."/>
            <person name="Mueller R.-W."/>
            <person name="Bruemmer F."/>
            <person name="Labrenz M."/>
            <person name="Spormann A.M."/>
            <person name="Op Den Camp H."/>
            <person name="Overmann J."/>
            <person name="Amann R."/>
            <person name="Jetten M.S.M."/>
            <person name="Mascher T."/>
            <person name="Medema M.H."/>
            <person name="Devos D.P."/>
            <person name="Kaster A.-K."/>
            <person name="Ovreas L."/>
            <person name="Rohde M."/>
            <person name="Galperin M.Y."/>
            <person name="Jogler C."/>
        </authorList>
    </citation>
    <scope>NUCLEOTIDE SEQUENCE [LARGE SCALE GENOMIC DNA]</scope>
    <source>
        <strain evidence="1 2">V7</strain>
    </source>
</reference>
<protein>
    <submittedName>
        <fullName evidence="1">Uncharacterized protein</fullName>
    </submittedName>
</protein>
<dbReference type="Proteomes" id="UP000316476">
    <property type="component" value="Unassembled WGS sequence"/>
</dbReference>
<name>A0A5C6FUC9_9PLAN</name>
<dbReference type="EMBL" id="SJPZ01000001">
    <property type="protein sequence ID" value="TWU65185.1"/>
    <property type="molecule type" value="Genomic_DNA"/>
</dbReference>
<sequence>MVCVVDFMGMHDRPIDGRLFQDVDADAAAKQGEFQPLRNVR</sequence>
<gene>
    <name evidence="1" type="ORF">V7x_07310</name>
</gene>
<evidence type="ECO:0000313" key="1">
    <source>
        <dbReference type="EMBL" id="TWU65185.1"/>
    </source>
</evidence>